<sequence length="262" mass="28850">MFKANRLVLAIAAATLTTSVFAAPAGTLATVNGVAIPSSKAELFIKELTARGQKDTPELRAQVKDELIKNEVIYQNALKKDLAKNPEVQMQMDMMKQRILIGADINAFVKANPITDSELRKEYDKIKVNFASKEFKARHILVPTEAEANAIIVDLKKGKKFDELAKAKSMDKGSATNGGDLGWANPNNFVKEFGSALAALPKGKMTDKPVKTQFGFHIIKLDDVREAKGPSFEEAKGELMQQMQAQEVQNYVNELVKKAKID</sequence>
<dbReference type="Gene3D" id="3.10.50.40">
    <property type="match status" value="1"/>
</dbReference>
<keyword evidence="5 7" id="KW-0697">Rotamase</keyword>
<dbReference type="PROSITE" id="PS01096">
    <property type="entry name" value="PPIC_PPIASE_1"/>
    <property type="match status" value="1"/>
</dbReference>
<feature type="signal peptide" evidence="8">
    <location>
        <begin position="1"/>
        <end position="22"/>
    </location>
</feature>
<evidence type="ECO:0000256" key="5">
    <source>
        <dbReference type="ARBA" id="ARBA00023110"/>
    </source>
</evidence>
<dbReference type="EC" id="5.2.1.8" evidence="3"/>
<comment type="similarity">
    <text evidence="2">Belongs to the PpiC/parvulin rotamase family.</text>
</comment>
<evidence type="ECO:0000256" key="7">
    <source>
        <dbReference type="PROSITE-ProRule" id="PRU00278"/>
    </source>
</evidence>
<dbReference type="Pfam" id="PF00639">
    <property type="entry name" value="Rotamase"/>
    <property type="match status" value="1"/>
</dbReference>
<dbReference type="InterPro" id="IPR027304">
    <property type="entry name" value="Trigger_fact/SurA_dom_sf"/>
</dbReference>
<evidence type="ECO:0000259" key="9">
    <source>
        <dbReference type="PROSITE" id="PS50198"/>
    </source>
</evidence>
<evidence type="ECO:0000256" key="6">
    <source>
        <dbReference type="ARBA" id="ARBA00023235"/>
    </source>
</evidence>
<dbReference type="PANTHER" id="PTHR47245">
    <property type="entry name" value="PEPTIDYLPROLYL ISOMERASE"/>
    <property type="match status" value="1"/>
</dbReference>
<evidence type="ECO:0000256" key="2">
    <source>
        <dbReference type="ARBA" id="ARBA00007656"/>
    </source>
</evidence>
<evidence type="ECO:0000256" key="3">
    <source>
        <dbReference type="ARBA" id="ARBA00013194"/>
    </source>
</evidence>
<accession>A0A6M8SUJ0</accession>
<dbReference type="InterPro" id="IPR046357">
    <property type="entry name" value="PPIase_dom_sf"/>
</dbReference>
<dbReference type="InterPro" id="IPR023058">
    <property type="entry name" value="PPIase_PpiC_CS"/>
</dbReference>
<reference evidence="10 11" key="1">
    <citation type="submission" date="2020-05" db="EMBL/GenBank/DDBJ databases">
        <title>Complete genome sequence of Deefgea sp. D17.</title>
        <authorList>
            <person name="Bae J.-W."/>
            <person name="Han J.E."/>
        </authorList>
    </citation>
    <scope>NUCLEOTIDE SEQUENCE [LARGE SCALE GENOMIC DNA]</scope>
    <source>
        <strain evidence="10 11">D17</strain>
    </source>
</reference>
<organism evidence="10 11">
    <name type="scientific">Deefgea piscis</name>
    <dbReference type="NCBI Taxonomy" id="2739061"/>
    <lineage>
        <taxon>Bacteria</taxon>
        <taxon>Pseudomonadati</taxon>
        <taxon>Pseudomonadota</taxon>
        <taxon>Betaproteobacteria</taxon>
        <taxon>Neisseriales</taxon>
        <taxon>Chitinibacteraceae</taxon>
        <taxon>Deefgea</taxon>
    </lineage>
</organism>
<dbReference type="Gene3D" id="1.10.8.1040">
    <property type="match status" value="1"/>
</dbReference>
<keyword evidence="6 7" id="KW-0413">Isomerase</keyword>
<protein>
    <recommendedName>
        <fullName evidence="3">peptidylprolyl isomerase</fullName>
        <ecNumber evidence="3">5.2.1.8</ecNumber>
    </recommendedName>
</protein>
<feature type="domain" description="PpiC" evidence="9">
    <location>
        <begin position="132"/>
        <end position="223"/>
    </location>
</feature>
<dbReference type="PANTHER" id="PTHR47245:SF1">
    <property type="entry name" value="FOLDASE PROTEIN PRSA"/>
    <property type="match status" value="1"/>
</dbReference>
<feature type="chain" id="PRO_5026922767" description="peptidylprolyl isomerase" evidence="8">
    <location>
        <begin position="23"/>
        <end position="262"/>
    </location>
</feature>
<evidence type="ECO:0000256" key="1">
    <source>
        <dbReference type="ARBA" id="ARBA00000971"/>
    </source>
</evidence>
<dbReference type="KEGG" id="dee:HQN60_10055"/>
<dbReference type="RefSeq" id="WP_173533513.1">
    <property type="nucleotide sequence ID" value="NZ_CP054143.1"/>
</dbReference>
<proteinExistence type="inferred from homology"/>
<keyword evidence="11" id="KW-1185">Reference proteome</keyword>
<evidence type="ECO:0000256" key="8">
    <source>
        <dbReference type="SAM" id="SignalP"/>
    </source>
</evidence>
<dbReference type="GO" id="GO:0003755">
    <property type="term" value="F:peptidyl-prolyl cis-trans isomerase activity"/>
    <property type="evidence" value="ECO:0007669"/>
    <property type="project" value="UniProtKB-KW"/>
</dbReference>
<dbReference type="Proteomes" id="UP000504844">
    <property type="component" value="Chromosome"/>
</dbReference>
<comment type="catalytic activity">
    <reaction evidence="1">
        <text>[protein]-peptidylproline (omega=180) = [protein]-peptidylproline (omega=0)</text>
        <dbReference type="Rhea" id="RHEA:16237"/>
        <dbReference type="Rhea" id="RHEA-COMP:10747"/>
        <dbReference type="Rhea" id="RHEA-COMP:10748"/>
        <dbReference type="ChEBI" id="CHEBI:83833"/>
        <dbReference type="ChEBI" id="CHEBI:83834"/>
        <dbReference type="EC" id="5.2.1.8"/>
    </reaction>
</comment>
<keyword evidence="4 8" id="KW-0732">Signal</keyword>
<dbReference type="InterPro" id="IPR000297">
    <property type="entry name" value="PPIase_PpiC"/>
</dbReference>
<dbReference type="SUPFAM" id="SSF54534">
    <property type="entry name" value="FKBP-like"/>
    <property type="match status" value="1"/>
</dbReference>
<dbReference type="InterPro" id="IPR050245">
    <property type="entry name" value="PrsA_foldase"/>
</dbReference>
<dbReference type="AlphaFoldDB" id="A0A6M8SUJ0"/>
<dbReference type="SUPFAM" id="SSF109998">
    <property type="entry name" value="Triger factor/SurA peptide-binding domain-like"/>
    <property type="match status" value="1"/>
</dbReference>
<dbReference type="PROSITE" id="PS50198">
    <property type="entry name" value="PPIC_PPIASE_2"/>
    <property type="match status" value="1"/>
</dbReference>
<dbReference type="EMBL" id="CP054143">
    <property type="protein sequence ID" value="QKJ67010.1"/>
    <property type="molecule type" value="Genomic_DNA"/>
</dbReference>
<evidence type="ECO:0000313" key="11">
    <source>
        <dbReference type="Proteomes" id="UP000504844"/>
    </source>
</evidence>
<gene>
    <name evidence="10" type="ORF">HQN60_10055</name>
</gene>
<evidence type="ECO:0000313" key="10">
    <source>
        <dbReference type="EMBL" id="QKJ67010.1"/>
    </source>
</evidence>
<name>A0A6M8SUJ0_9NEIS</name>
<evidence type="ECO:0000256" key="4">
    <source>
        <dbReference type="ARBA" id="ARBA00022729"/>
    </source>
</evidence>